<dbReference type="RefSeq" id="WP_210154010.1">
    <property type="nucleotide sequence ID" value="NZ_JAFCNB010000001.1"/>
</dbReference>
<evidence type="ECO:0000313" key="5">
    <source>
        <dbReference type="Proteomes" id="UP000674234"/>
    </source>
</evidence>
<dbReference type="Gene3D" id="1.10.260.40">
    <property type="entry name" value="lambda repressor-like DNA-binding domains"/>
    <property type="match status" value="1"/>
</dbReference>
<evidence type="ECO:0000256" key="2">
    <source>
        <dbReference type="SAM" id="Phobius"/>
    </source>
</evidence>
<dbReference type="EMBL" id="JAFCNB010000001">
    <property type="protein sequence ID" value="MBP2702756.1"/>
    <property type="molecule type" value="Genomic_DNA"/>
</dbReference>
<feature type="region of interest" description="Disordered" evidence="1">
    <location>
        <begin position="227"/>
        <end position="247"/>
    </location>
</feature>
<sequence length="247" mass="25846">MSVGADLAEARQRAQLTVEQLSQRTHIREAIIEGVERDDFSVCGGDFYIRGHLRAIASALGLDPEAVVREYEQTHGAAAPEVRASAMFHVDSLLRDRGRRASNWTVVAAVAAGLILVVVLVRLLSGSAGKAGETAVELPVVKPKAGAHQAKAHGAAAGQVTAGMVVLKVHARKPSWITVKDAKGKALFEGTLPQGADSTYTAKGKLKVMFADAGAVRLELNGKDLGAAGRDGESVRRTFAAGGPGPR</sequence>
<evidence type="ECO:0000313" key="4">
    <source>
        <dbReference type="EMBL" id="MBP2702756.1"/>
    </source>
</evidence>
<feature type="transmembrane region" description="Helical" evidence="2">
    <location>
        <begin position="104"/>
        <end position="124"/>
    </location>
</feature>
<proteinExistence type="predicted"/>
<dbReference type="InterPro" id="IPR050400">
    <property type="entry name" value="Bact_Cytoskel_RodZ"/>
</dbReference>
<dbReference type="InterPro" id="IPR010982">
    <property type="entry name" value="Lambda_DNA-bd_dom_sf"/>
</dbReference>
<keyword evidence="5" id="KW-1185">Reference proteome</keyword>
<dbReference type="InterPro" id="IPR025194">
    <property type="entry name" value="RodZ-like_C"/>
</dbReference>
<comment type="caution">
    <text evidence="4">The sequence shown here is derived from an EMBL/GenBank/DDBJ whole genome shotgun (WGS) entry which is preliminary data.</text>
</comment>
<keyword evidence="2" id="KW-1133">Transmembrane helix</keyword>
<protein>
    <submittedName>
        <fullName evidence="4">Helix-turn-helix domain-containing protein</fullName>
    </submittedName>
</protein>
<name>A0A940WKE2_9ACTN</name>
<organism evidence="4 5">
    <name type="scientific">Microbispora oryzae</name>
    <dbReference type="NCBI Taxonomy" id="2806554"/>
    <lineage>
        <taxon>Bacteria</taxon>
        <taxon>Bacillati</taxon>
        <taxon>Actinomycetota</taxon>
        <taxon>Actinomycetes</taxon>
        <taxon>Streptosporangiales</taxon>
        <taxon>Streptosporangiaceae</taxon>
        <taxon>Microbispora</taxon>
    </lineage>
</organism>
<dbReference type="GO" id="GO:0003677">
    <property type="term" value="F:DNA binding"/>
    <property type="evidence" value="ECO:0007669"/>
    <property type="project" value="InterPro"/>
</dbReference>
<keyword evidence="2" id="KW-0812">Transmembrane</keyword>
<gene>
    <name evidence="4" type="ORF">JOL79_02935</name>
</gene>
<keyword evidence="2" id="KW-0472">Membrane</keyword>
<dbReference type="Pfam" id="PF13464">
    <property type="entry name" value="RodZ_C"/>
    <property type="match status" value="1"/>
</dbReference>
<dbReference type="PANTHER" id="PTHR34475:SF1">
    <property type="entry name" value="CYTOSKELETON PROTEIN RODZ"/>
    <property type="match status" value="1"/>
</dbReference>
<reference evidence="4" key="1">
    <citation type="submission" date="2021-02" db="EMBL/GenBank/DDBJ databases">
        <title>Draft genome sequence of Microbispora sp. RL4-1S isolated from rice leaves in Thailand.</title>
        <authorList>
            <person name="Muangham S."/>
            <person name="Duangmal K."/>
        </authorList>
    </citation>
    <scope>NUCLEOTIDE SEQUENCE</scope>
    <source>
        <strain evidence="4">RL4-1S</strain>
    </source>
</reference>
<feature type="domain" description="Cytoskeleton protein RodZ-like C-terminal" evidence="3">
    <location>
        <begin position="169"/>
        <end position="237"/>
    </location>
</feature>
<dbReference type="Proteomes" id="UP000674234">
    <property type="component" value="Unassembled WGS sequence"/>
</dbReference>
<evidence type="ECO:0000256" key="1">
    <source>
        <dbReference type="SAM" id="MobiDB-lite"/>
    </source>
</evidence>
<dbReference type="PANTHER" id="PTHR34475">
    <property type="match status" value="1"/>
</dbReference>
<accession>A0A940WKE2</accession>
<dbReference type="Pfam" id="PF13413">
    <property type="entry name" value="HTH_25"/>
    <property type="match status" value="1"/>
</dbReference>
<dbReference type="AlphaFoldDB" id="A0A940WKE2"/>
<evidence type="ECO:0000259" key="3">
    <source>
        <dbReference type="Pfam" id="PF13464"/>
    </source>
</evidence>
<dbReference type="SUPFAM" id="SSF47413">
    <property type="entry name" value="lambda repressor-like DNA-binding domains"/>
    <property type="match status" value="1"/>
</dbReference>